<dbReference type="InterPro" id="IPR020845">
    <property type="entry name" value="AMP-binding_CS"/>
</dbReference>
<proteinExistence type="predicted"/>
<feature type="domain" description="AMP-binding enzyme C-terminal" evidence="6">
    <location>
        <begin position="1312"/>
        <end position="1385"/>
    </location>
</feature>
<dbReference type="Gene3D" id="3.30.300.30">
    <property type="match status" value="1"/>
</dbReference>
<dbReference type="GO" id="GO:0005737">
    <property type="term" value="C:cytoplasm"/>
    <property type="evidence" value="ECO:0007669"/>
    <property type="project" value="TreeGrafter"/>
</dbReference>
<dbReference type="PROSITE" id="PS00455">
    <property type="entry name" value="AMP_BINDING"/>
    <property type="match status" value="1"/>
</dbReference>
<feature type="region of interest" description="Disordered" evidence="3">
    <location>
        <begin position="444"/>
        <end position="465"/>
    </location>
</feature>
<dbReference type="InterPro" id="IPR000873">
    <property type="entry name" value="AMP-dep_synth/lig_dom"/>
</dbReference>
<dbReference type="GO" id="GO:0016874">
    <property type="term" value="F:ligase activity"/>
    <property type="evidence" value="ECO:0007669"/>
    <property type="project" value="UniProtKB-KW"/>
</dbReference>
<dbReference type="InterPro" id="IPR010071">
    <property type="entry name" value="AA_adenyl_dom"/>
</dbReference>
<dbReference type="Pfam" id="PF13193">
    <property type="entry name" value="AMP-binding_C"/>
    <property type="match status" value="1"/>
</dbReference>
<evidence type="ECO:0000313" key="7">
    <source>
        <dbReference type="EMBL" id="GGF50185.1"/>
    </source>
</evidence>
<dbReference type="PANTHER" id="PTHR45527">
    <property type="entry name" value="NONRIBOSOMAL PEPTIDE SYNTHETASE"/>
    <property type="match status" value="1"/>
</dbReference>
<evidence type="ECO:0000313" key="8">
    <source>
        <dbReference type="Proteomes" id="UP000606044"/>
    </source>
</evidence>
<dbReference type="NCBIfam" id="TIGR01733">
    <property type="entry name" value="AA-adenyl-dom"/>
    <property type="match status" value="1"/>
</dbReference>
<dbReference type="SUPFAM" id="SSF56801">
    <property type="entry name" value="Acetyl-CoA synthetase-like"/>
    <property type="match status" value="1"/>
</dbReference>
<evidence type="ECO:0000256" key="3">
    <source>
        <dbReference type="SAM" id="MobiDB-lite"/>
    </source>
</evidence>
<dbReference type="InterPro" id="IPR025110">
    <property type="entry name" value="AMP-bd_C"/>
</dbReference>
<evidence type="ECO:0008006" key="9">
    <source>
        <dbReference type="Google" id="ProtNLM"/>
    </source>
</evidence>
<dbReference type="Pfam" id="PF00501">
    <property type="entry name" value="AMP-binding"/>
    <property type="match status" value="1"/>
</dbReference>
<evidence type="ECO:0000259" key="6">
    <source>
        <dbReference type="Pfam" id="PF13193"/>
    </source>
</evidence>
<evidence type="ECO:0000259" key="5">
    <source>
        <dbReference type="Pfam" id="PF00668"/>
    </source>
</evidence>
<dbReference type="PANTHER" id="PTHR45527:SF10">
    <property type="entry name" value="PYOCHELIN SYNTHASE PCHF"/>
    <property type="match status" value="1"/>
</dbReference>
<comment type="pathway">
    <text evidence="1">Siderophore biosynthesis.</text>
</comment>
<dbReference type="GO" id="GO:0000036">
    <property type="term" value="F:acyl carrier activity"/>
    <property type="evidence" value="ECO:0007669"/>
    <property type="project" value="TreeGrafter"/>
</dbReference>
<evidence type="ECO:0000259" key="4">
    <source>
        <dbReference type="Pfam" id="PF00501"/>
    </source>
</evidence>
<keyword evidence="2" id="KW-0436">Ligase</keyword>
<gene>
    <name evidence="7" type="ORF">GCM10007301_06860</name>
</gene>
<dbReference type="InterPro" id="IPR045851">
    <property type="entry name" value="AMP-bd_C_sf"/>
</dbReference>
<dbReference type="Gene3D" id="3.30.559.30">
    <property type="entry name" value="Nonribosomal peptide synthetase, condensation domain"/>
    <property type="match status" value="2"/>
</dbReference>
<protein>
    <recommendedName>
        <fullName evidence="9">Amino acid adenylation domain-containing protein</fullName>
    </recommendedName>
</protein>
<name>A0A917BN25_9HYPH</name>
<dbReference type="GO" id="GO:0031177">
    <property type="term" value="F:phosphopantetheine binding"/>
    <property type="evidence" value="ECO:0007669"/>
    <property type="project" value="TreeGrafter"/>
</dbReference>
<dbReference type="InterPro" id="IPR042099">
    <property type="entry name" value="ANL_N_sf"/>
</dbReference>
<dbReference type="Gene3D" id="3.40.50.12780">
    <property type="entry name" value="N-terminal domain of ligase-like"/>
    <property type="match status" value="1"/>
</dbReference>
<reference evidence="7" key="1">
    <citation type="journal article" date="2014" name="Int. J. Syst. Evol. Microbiol.">
        <title>Complete genome sequence of Corynebacterium casei LMG S-19264T (=DSM 44701T), isolated from a smear-ripened cheese.</title>
        <authorList>
            <consortium name="US DOE Joint Genome Institute (JGI-PGF)"/>
            <person name="Walter F."/>
            <person name="Albersmeier A."/>
            <person name="Kalinowski J."/>
            <person name="Ruckert C."/>
        </authorList>
    </citation>
    <scope>NUCLEOTIDE SEQUENCE</scope>
    <source>
        <strain evidence="7">CCM 7897</strain>
    </source>
</reference>
<comment type="caution">
    <text evidence="7">The sequence shown here is derived from an EMBL/GenBank/DDBJ whole genome shotgun (WGS) entry which is preliminary data.</text>
</comment>
<dbReference type="Proteomes" id="UP000606044">
    <property type="component" value="Unassembled WGS sequence"/>
</dbReference>
<dbReference type="GO" id="GO:0044550">
    <property type="term" value="P:secondary metabolite biosynthetic process"/>
    <property type="evidence" value="ECO:0007669"/>
    <property type="project" value="TreeGrafter"/>
</dbReference>
<dbReference type="Pfam" id="PF00668">
    <property type="entry name" value="Condensation"/>
    <property type="match status" value="2"/>
</dbReference>
<reference evidence="7" key="2">
    <citation type="submission" date="2020-09" db="EMBL/GenBank/DDBJ databases">
        <authorList>
            <person name="Sun Q."/>
            <person name="Sedlacek I."/>
        </authorList>
    </citation>
    <scope>NUCLEOTIDE SEQUENCE</scope>
    <source>
        <strain evidence="7">CCM 7897</strain>
    </source>
</reference>
<dbReference type="Gene3D" id="3.30.559.10">
    <property type="entry name" value="Chloramphenicol acetyltransferase-like domain"/>
    <property type="match status" value="2"/>
</dbReference>
<accession>A0A917BN25</accession>
<keyword evidence="8" id="KW-1185">Reference proteome</keyword>
<feature type="domain" description="Condensation" evidence="5">
    <location>
        <begin position="490"/>
        <end position="870"/>
    </location>
</feature>
<evidence type="ECO:0000256" key="2">
    <source>
        <dbReference type="ARBA" id="ARBA00022598"/>
    </source>
</evidence>
<feature type="compositionally biased region" description="Low complexity" evidence="3">
    <location>
        <begin position="453"/>
        <end position="463"/>
    </location>
</feature>
<feature type="domain" description="AMP-dependent synthetase/ligase" evidence="4">
    <location>
        <begin position="917"/>
        <end position="1252"/>
    </location>
</feature>
<dbReference type="GO" id="GO:0043041">
    <property type="term" value="P:amino acid activation for nonribosomal peptide biosynthetic process"/>
    <property type="evidence" value="ECO:0007669"/>
    <property type="project" value="TreeGrafter"/>
</dbReference>
<dbReference type="InterPro" id="IPR023213">
    <property type="entry name" value="CAT-like_dom_sf"/>
</dbReference>
<dbReference type="CDD" id="cd19535">
    <property type="entry name" value="Cyc_NRPS"/>
    <property type="match status" value="1"/>
</dbReference>
<feature type="domain" description="Condensation" evidence="5">
    <location>
        <begin position="23"/>
        <end position="335"/>
    </location>
</feature>
<dbReference type="InterPro" id="IPR001242">
    <property type="entry name" value="Condensation_dom"/>
</dbReference>
<sequence>MQAAYWVGRQSTAPLGGVAAHLYVEFDGAALEEARLRHALDRLHDTHPMLRLSIQADGRQSVAAPGTHHPLLQVEDMTGWTPPDVDAALERKRRAGTHQKLALDRGQVAEFALSLLPGGRCRLHVDCDMIAVDPQSFRLLMEDLARFHEDAPDSVPPHGPPDATYFDCLDLRQADAAHEFRRARDKAWWRGRIPQVPDAPPLPWLAGAGAQQGARSTRLAATLSPDERQALLAAARRHRLTPSALMLGLFAMVLGAGTQASRFRVNVPLFHRTEHGAHAEPVIGEFSNLLILGMELPAQEPAAALCRRVREEMATLIAHSAYAGVDVMRDLSRHRGTLEGAPVVFTAGLDMSGGELFSERVTRVFGEMAWTVSQAPHVALDAQVVCAYGGLLINWDVRLDALPEAWVSRLFAAYTALARLVATDAQALDLPWESLLARAAPELVPAPSPEPAAAPDTPSETDTMSTPLNALQQAYLMGRGTHFPLGGVAMQEFREYRGRLDPQLLRARLGALVARHAGLRTRIHLDTLTQSTGAEPHLHLDEIDLSMLSPADAGRRIDAMREDYAHQIHDLESAPWHVLLFHLPQTEASADAHVVFVRFDALILDGRAIAHLMVALFGPGTPAAPEPPTAPPTPKPPDATRRELDAAYWSGKLAHVEGPPRLPWRKPLEALKAGRYARESRTFPRSDLALLGALSAAEGLFRNTSLTALLLDVLSCFTEDGTLCVGLPVAQPTGHLSNGSTFIALTYSAGADSFADRARRLQTDTLEGLEHLAFSGIDISRHLVSHNAHAVPLPVVITNGLSWETLGTDAPMRLAGGLTQTPQVAVDVRLSADAKGNLRIDIDHARDAIDTAVVRQILDACERAMAALRTRKTLALDRADIIALDHYRLNGTEAEAVRSNYLARIAENLFTGPRTGTAFICGGEALSYAALGDDISRIMGGLSARGLKPGDVVAVALPRSPAHMMLTVSCALLGLVFVPIDAGAPADRQRFLLENCRPALVVSTGAVEGFAAATPDALRASAPHVDLPGLMAALPERAQSEQPGYYLYTSGTTGKPKCVVVSNRATSNVVGSTLAHWQVTARDVFMSVTPLHHDMSLFDVFGSLTAGAALVIPAATEEKDAIGWNALVERHGVTLWVSVPAILEMLLSCRRDDGLRSLRLVAQGGDYIKPTIINALREMNPALRLVSLGGPTETTIWSIWHDITPEDSDPIPYGRPLPATRYFVLDAAGHHCPPHVVGRIHTAGVATALGYLVDGALTQTDFVTVADEAGAPVRAFRTGDQGFYRPDGTLIFAARVNGYVKVRGVRVSLPDIETELSRHPALRQVLVVDVGAERQGEVSIGLLYVGDGTATSAALRAFARAHLPESHVPTRFLEVAALPLSANGKPDRAQARALLGADCPPAPAATAPAAAPPPAGPSARITAIYREVIGPSAGNGDGNDLLAMGLRPSHLKAIAGRLNADFGTALTPGHLVRCRSAAQVAELIPHGA</sequence>
<dbReference type="EMBL" id="BMCT01000001">
    <property type="protein sequence ID" value="GGF50185.1"/>
    <property type="molecule type" value="Genomic_DNA"/>
</dbReference>
<organism evidence="7 8">
    <name type="scientific">Azorhizobium oxalatiphilum</name>
    <dbReference type="NCBI Taxonomy" id="980631"/>
    <lineage>
        <taxon>Bacteria</taxon>
        <taxon>Pseudomonadati</taxon>
        <taxon>Pseudomonadota</taxon>
        <taxon>Alphaproteobacteria</taxon>
        <taxon>Hyphomicrobiales</taxon>
        <taxon>Xanthobacteraceae</taxon>
        <taxon>Azorhizobium</taxon>
    </lineage>
</organism>
<dbReference type="InterPro" id="IPR057737">
    <property type="entry name" value="Condensation_MtbB-like"/>
</dbReference>
<dbReference type="SUPFAM" id="SSF52777">
    <property type="entry name" value="CoA-dependent acyltransferases"/>
    <property type="match status" value="4"/>
</dbReference>
<evidence type="ECO:0000256" key="1">
    <source>
        <dbReference type="ARBA" id="ARBA00004924"/>
    </source>
</evidence>